<keyword evidence="3" id="KW-1185">Reference proteome</keyword>
<evidence type="ECO:0000313" key="3">
    <source>
        <dbReference type="Proteomes" id="UP000694044"/>
    </source>
</evidence>
<dbReference type="AlphaFoldDB" id="A0A8T1W366"/>
<sequence length="420" mass="46918">MTAEDEWRVLICGVCGEILLPFGAQQRSGRSMRPNKPLGVGAMLQSRRMLWQRHKRKLQYQIMCRVHQQLASPDDVYEQHEQRFLGLLQKLLDIRKSLEHYRTTALPVYCSACASLGADVWCVVSVDAVGKGADAEKFRHAMCAINETKEAKNHFFNADAVLSGAVRFLDIHINAMKSVQSQISHRKAVKLEFDRYEQKLSRMRKRKDAGTSPQRLERNEQKLDKARVALQSVTFDLYRVFAKYESERDTMLNGELEMVRQVMHNFYAKNADATNFSIPEEVDRSVVDARAEQLFKSMVEKEVEQDALKLLPPSGGNNSAPPPFTLAPDGAQSTPGYSPSAPSALVSTKPPVVTMLASSIPAPSGDKQTPTHSSDTSSGPEHDSVEEDDLSEKLRTIQLSRPSILPVKVFRLGRPAAAPE</sequence>
<feature type="region of interest" description="Disordered" evidence="1">
    <location>
        <begin position="309"/>
        <end position="394"/>
    </location>
</feature>
<evidence type="ECO:0000313" key="2">
    <source>
        <dbReference type="EMBL" id="KAG7386444.1"/>
    </source>
</evidence>
<evidence type="ECO:0000256" key="1">
    <source>
        <dbReference type="SAM" id="MobiDB-lite"/>
    </source>
</evidence>
<reference evidence="2" key="1">
    <citation type="submission" date="2021-02" db="EMBL/GenBank/DDBJ databases">
        <authorList>
            <person name="Palmer J.M."/>
        </authorList>
    </citation>
    <scope>NUCLEOTIDE SEQUENCE</scope>
    <source>
        <strain evidence="2">SCRP734</strain>
    </source>
</reference>
<dbReference type="EMBL" id="JAGDFM010000100">
    <property type="protein sequence ID" value="KAG7386444.1"/>
    <property type="molecule type" value="Genomic_DNA"/>
</dbReference>
<feature type="compositionally biased region" description="Polar residues" evidence="1">
    <location>
        <begin position="366"/>
        <end position="379"/>
    </location>
</feature>
<accession>A0A8T1W366</accession>
<dbReference type="OrthoDB" id="165034at2759"/>
<organism evidence="2 3">
    <name type="scientific">Phytophthora pseudosyringae</name>
    <dbReference type="NCBI Taxonomy" id="221518"/>
    <lineage>
        <taxon>Eukaryota</taxon>
        <taxon>Sar</taxon>
        <taxon>Stramenopiles</taxon>
        <taxon>Oomycota</taxon>
        <taxon>Peronosporomycetes</taxon>
        <taxon>Peronosporales</taxon>
        <taxon>Peronosporaceae</taxon>
        <taxon>Phytophthora</taxon>
    </lineage>
</organism>
<name>A0A8T1W366_9STRA</name>
<gene>
    <name evidence="2" type="ORF">PHYPSEUDO_000273</name>
</gene>
<comment type="caution">
    <text evidence="2">The sequence shown here is derived from an EMBL/GenBank/DDBJ whole genome shotgun (WGS) entry which is preliminary data.</text>
</comment>
<proteinExistence type="predicted"/>
<evidence type="ECO:0008006" key="4">
    <source>
        <dbReference type="Google" id="ProtNLM"/>
    </source>
</evidence>
<protein>
    <recommendedName>
        <fullName evidence="4">BAR domain-containing protein</fullName>
    </recommendedName>
</protein>
<dbReference type="Proteomes" id="UP000694044">
    <property type="component" value="Unassembled WGS sequence"/>
</dbReference>
<feature type="compositionally biased region" description="Polar residues" evidence="1">
    <location>
        <begin position="331"/>
        <end position="341"/>
    </location>
</feature>